<dbReference type="GO" id="GO:0005886">
    <property type="term" value="C:plasma membrane"/>
    <property type="evidence" value="ECO:0007669"/>
    <property type="project" value="TreeGrafter"/>
</dbReference>
<dbReference type="SUPFAM" id="SSF52540">
    <property type="entry name" value="P-loop containing nucleoside triphosphate hydrolases"/>
    <property type="match status" value="1"/>
</dbReference>
<dbReference type="PANTHER" id="PTHR30258:SF1">
    <property type="entry name" value="PROTEIN TRANSPORT PROTEIN HOFB HOMOLOG"/>
    <property type="match status" value="1"/>
</dbReference>
<evidence type="ECO:0000256" key="2">
    <source>
        <dbReference type="ARBA" id="ARBA00022490"/>
    </source>
</evidence>
<dbReference type="FunFam" id="3.30.450.90:FF:000001">
    <property type="entry name" value="Type II secretion system ATPase GspE"/>
    <property type="match status" value="1"/>
</dbReference>
<dbReference type="CDD" id="cd00038">
    <property type="entry name" value="CAP_ED"/>
    <property type="match status" value="1"/>
</dbReference>
<evidence type="ECO:0000256" key="3">
    <source>
        <dbReference type="ARBA" id="ARBA00022741"/>
    </source>
</evidence>
<comment type="subcellular location">
    <subcellularLocation>
        <location evidence="1">Cytoplasm</location>
    </subcellularLocation>
</comment>
<feature type="domain" description="Cyclic nucleotide-binding" evidence="5">
    <location>
        <begin position="626"/>
        <end position="721"/>
    </location>
</feature>
<dbReference type="GO" id="GO:0005524">
    <property type="term" value="F:ATP binding"/>
    <property type="evidence" value="ECO:0007669"/>
    <property type="project" value="UniProtKB-KW"/>
</dbReference>
<protein>
    <submittedName>
        <fullName evidence="6">Type IV fimbrial assembly, ATPase PilB</fullName>
    </submittedName>
</protein>
<gene>
    <name evidence="6" type="ORF">MNBD_NITROSPINAE03-1623</name>
</gene>
<dbReference type="SMART" id="SM00100">
    <property type="entry name" value="cNMP"/>
    <property type="match status" value="1"/>
</dbReference>
<proteinExistence type="predicted"/>
<dbReference type="FunFam" id="3.40.50.300:FF:000398">
    <property type="entry name" value="Type IV pilus assembly ATPase PilB"/>
    <property type="match status" value="1"/>
</dbReference>
<dbReference type="InterPro" id="IPR007831">
    <property type="entry name" value="T2SS_GspE_N"/>
</dbReference>
<organism evidence="6">
    <name type="scientific">hydrothermal vent metagenome</name>
    <dbReference type="NCBI Taxonomy" id="652676"/>
    <lineage>
        <taxon>unclassified sequences</taxon>
        <taxon>metagenomes</taxon>
        <taxon>ecological metagenomes</taxon>
    </lineage>
</organism>
<dbReference type="Pfam" id="PF00027">
    <property type="entry name" value="cNMP_binding"/>
    <property type="match status" value="1"/>
</dbReference>
<dbReference type="GO" id="GO:0005737">
    <property type="term" value="C:cytoplasm"/>
    <property type="evidence" value="ECO:0007669"/>
    <property type="project" value="UniProtKB-SubCell"/>
</dbReference>
<dbReference type="CDD" id="cd01129">
    <property type="entry name" value="PulE-GspE-like"/>
    <property type="match status" value="1"/>
</dbReference>
<dbReference type="InterPro" id="IPR001482">
    <property type="entry name" value="T2SS/T4SS_dom"/>
</dbReference>
<evidence type="ECO:0000256" key="1">
    <source>
        <dbReference type="ARBA" id="ARBA00004496"/>
    </source>
</evidence>
<dbReference type="PROSITE" id="PS50042">
    <property type="entry name" value="CNMP_BINDING_3"/>
    <property type="match status" value="1"/>
</dbReference>
<dbReference type="Gene3D" id="3.30.300.160">
    <property type="entry name" value="Type II secretion system, protein E, N-terminal domain"/>
    <property type="match status" value="1"/>
</dbReference>
<dbReference type="SMART" id="SM00382">
    <property type="entry name" value="AAA"/>
    <property type="match status" value="1"/>
</dbReference>
<name>A0A3B1BXY3_9ZZZZ</name>
<evidence type="ECO:0000256" key="4">
    <source>
        <dbReference type="ARBA" id="ARBA00022840"/>
    </source>
</evidence>
<dbReference type="InterPro" id="IPR000595">
    <property type="entry name" value="cNMP-bd_dom"/>
</dbReference>
<dbReference type="Pfam" id="PF05157">
    <property type="entry name" value="MshEN"/>
    <property type="match status" value="1"/>
</dbReference>
<dbReference type="InterPro" id="IPR027417">
    <property type="entry name" value="P-loop_NTPase"/>
</dbReference>
<reference evidence="6" key="1">
    <citation type="submission" date="2018-06" db="EMBL/GenBank/DDBJ databases">
        <authorList>
            <person name="Zhirakovskaya E."/>
        </authorList>
    </citation>
    <scope>NUCLEOTIDE SEQUENCE</scope>
</reference>
<accession>A0A3B1BXY3</accession>
<dbReference type="NCBIfam" id="TIGR02538">
    <property type="entry name" value="type_IV_pilB"/>
    <property type="match status" value="1"/>
</dbReference>
<evidence type="ECO:0000259" key="5">
    <source>
        <dbReference type="PROSITE" id="PS50042"/>
    </source>
</evidence>
<sequence>MAQATAKKSAFRKSVQDFSSGVLLGQLLSKDGQITRSQFKEAEEIHKKKKERIGKVLQKLGYVDEDTIVKFISRHLTIPITNIEDDKPDEKLLKLIPWEIAKEHMVFPIKSDGKNLSIAMIDPTNHGAIEVVGSQAKQVVKPSVVTEKDLVEAFRKYYKISDEEYEALTKIDEAEEEAADDGGVNMDTYDDIGGIISDATDEIDTIGGEEEDDDSDQLGNAGDAAIIKLVNSILLKSINEGASDIHIEPFEKTFQVRFRMDGTLHKVMNLPPTIKAALVSRLKIMANLNIAEKRRPQDGRIKLKLGRGKSIDYRVSVLPTLFGESIVMRLLDQSKLQIDMTKLGFSRKMLDRFMKLIERPQGLVLVTGPTGSGKTNTLYSAVNILNKPDVKILTAEDPVEFNFAGINQVNVRAEVGLTFASALKSFLRQDPEVILIGEIRDMETAENAIKAAMTGHMVFSTLHTNDCPSTIGRLLDIGVPGYMIASSLTVVLAQRLLRRICSKCIQEVKPDPQQLINAGVDKDEVADFKLFKGKGCPTCGGTGYKGRLGVFEMMEATSTVKDAMTAQVEESQLRKIAIKEGMWTLRKDALDKAKQGMTDIDEVLGKTVLVKEALPAYLLNPDELTFENGDLIVKEGNTDKNFYQLLQGNLVIIKGGRIVGDISQPSEYFGEMSALMDQPRTATIKSKGKSIVKVFPGDKLKQTLENYPEIALKIIRSLVMRLTEADKKLSKIGDRV</sequence>
<keyword evidence="4" id="KW-0067">ATP-binding</keyword>
<dbReference type="Gene3D" id="3.30.450.90">
    <property type="match status" value="1"/>
</dbReference>
<dbReference type="SUPFAM" id="SSF51206">
    <property type="entry name" value="cAMP-binding domain-like"/>
    <property type="match status" value="1"/>
</dbReference>
<keyword evidence="2" id="KW-0963">Cytoplasm</keyword>
<dbReference type="Pfam" id="PF00437">
    <property type="entry name" value="T2SSE"/>
    <property type="match status" value="1"/>
</dbReference>
<dbReference type="SUPFAM" id="SSF160246">
    <property type="entry name" value="EspE N-terminal domain-like"/>
    <property type="match status" value="1"/>
</dbReference>
<dbReference type="InterPro" id="IPR037257">
    <property type="entry name" value="T2SS_E_N_sf"/>
</dbReference>
<dbReference type="InterPro" id="IPR013374">
    <property type="entry name" value="ATPase_typ4_pilus-assembl_PilB"/>
</dbReference>
<dbReference type="AlphaFoldDB" id="A0A3B1BXY3"/>
<dbReference type="GO" id="GO:0009297">
    <property type="term" value="P:pilus assembly"/>
    <property type="evidence" value="ECO:0007669"/>
    <property type="project" value="InterPro"/>
</dbReference>
<dbReference type="GO" id="GO:0016887">
    <property type="term" value="F:ATP hydrolysis activity"/>
    <property type="evidence" value="ECO:0007669"/>
    <property type="project" value="InterPro"/>
</dbReference>
<dbReference type="EMBL" id="UOGB01000145">
    <property type="protein sequence ID" value="VAX19371.1"/>
    <property type="molecule type" value="Genomic_DNA"/>
</dbReference>
<evidence type="ECO:0000313" key="6">
    <source>
        <dbReference type="EMBL" id="VAX19371.1"/>
    </source>
</evidence>
<dbReference type="Gene3D" id="3.40.50.300">
    <property type="entry name" value="P-loop containing nucleotide triphosphate hydrolases"/>
    <property type="match status" value="1"/>
</dbReference>
<dbReference type="InterPro" id="IPR014710">
    <property type="entry name" value="RmlC-like_jellyroll"/>
</dbReference>
<dbReference type="InterPro" id="IPR003593">
    <property type="entry name" value="AAA+_ATPase"/>
</dbReference>
<keyword evidence="3" id="KW-0547">Nucleotide-binding</keyword>
<dbReference type="Gene3D" id="2.60.120.10">
    <property type="entry name" value="Jelly Rolls"/>
    <property type="match status" value="1"/>
</dbReference>
<dbReference type="PANTHER" id="PTHR30258">
    <property type="entry name" value="TYPE II SECRETION SYSTEM PROTEIN GSPE-RELATED"/>
    <property type="match status" value="1"/>
</dbReference>
<dbReference type="InterPro" id="IPR018490">
    <property type="entry name" value="cNMP-bd_dom_sf"/>
</dbReference>